<dbReference type="PANTHER" id="PTHR30627">
    <property type="entry name" value="PEPTIDOGLYCAN D,D-TRANSPEPTIDASE"/>
    <property type="match status" value="1"/>
</dbReference>
<feature type="domain" description="Penicillin-binding protein dimerisation" evidence="16">
    <location>
        <begin position="58"/>
        <end position="226"/>
    </location>
</feature>
<evidence type="ECO:0000256" key="14">
    <source>
        <dbReference type="SAM" id="Phobius"/>
    </source>
</evidence>
<keyword evidence="5" id="KW-0121">Carboxypeptidase</keyword>
<evidence type="ECO:0000256" key="4">
    <source>
        <dbReference type="ARBA" id="ARBA00022519"/>
    </source>
</evidence>
<name>A0ABZ0URP6_9RICK</name>
<evidence type="ECO:0000313" key="18">
    <source>
        <dbReference type="Proteomes" id="UP001327219"/>
    </source>
</evidence>
<evidence type="ECO:0000256" key="9">
    <source>
        <dbReference type="ARBA" id="ARBA00022960"/>
    </source>
</evidence>
<keyword evidence="8" id="KW-0378">Hydrolase</keyword>
<keyword evidence="18" id="KW-1185">Reference proteome</keyword>
<accession>A0ABZ0URP6</accession>
<feature type="transmembrane region" description="Helical" evidence="14">
    <location>
        <begin position="15"/>
        <end position="35"/>
    </location>
</feature>
<dbReference type="Gene3D" id="3.40.710.10">
    <property type="entry name" value="DD-peptidase/beta-lactamase superfamily"/>
    <property type="match status" value="1"/>
</dbReference>
<comment type="subcellular location">
    <subcellularLocation>
        <location evidence="2">Cell membrane</location>
    </subcellularLocation>
    <subcellularLocation>
        <location evidence="1">Membrane</location>
        <topology evidence="1">Single-pass membrane protein</topology>
    </subcellularLocation>
</comment>
<keyword evidence="6" id="KW-0645">Protease</keyword>
<proteinExistence type="predicted"/>
<dbReference type="InterPro" id="IPR050515">
    <property type="entry name" value="Beta-lactam/transpept"/>
</dbReference>
<feature type="domain" description="Penicillin-binding protein transpeptidase" evidence="15">
    <location>
        <begin position="259"/>
        <end position="579"/>
    </location>
</feature>
<protein>
    <submittedName>
        <fullName evidence="17">Penicillin-binding protein 2</fullName>
    </submittedName>
</protein>
<dbReference type="Gene3D" id="3.90.1310.10">
    <property type="entry name" value="Penicillin-binding protein 2a (Domain 2)"/>
    <property type="match status" value="2"/>
</dbReference>
<dbReference type="NCBIfam" id="TIGR03423">
    <property type="entry name" value="pbp2_mrdA"/>
    <property type="match status" value="1"/>
</dbReference>
<dbReference type="InterPro" id="IPR005311">
    <property type="entry name" value="PBP_dimer"/>
</dbReference>
<sequence length="591" mass="66487">MRDKREKYKIFTRRALITGAVKATLLSCLIGRFYYLQILTSDEYKTLSNKNRLRIFLTQPKRGQILDGNGVALAENIKTYALLLKREYKTQIKTVVAKINDIMVDQKVNISLIPSKNKGISHIQPIKLFENLSLQNAILLDANPELIETEIKESFIRYYPLKEKAFHITGYLGSTNKTDVKEGDVKKQYDFAVGKDGVEKQFNEDLTGQPGMEKIEVDAKGNFIRSVDFSSSVPGNDIKLSINNNVQNILCNHMHGYTGAIVVMDLTIQKIIGLVSSPTINPNIFIEGLSHDDWKTIKTNKQNPLINKCISAKYPPGSIFKLVMFLAILKQGLDPEHRIFCPGYHKVGNTVYGCWKKSGHGYMNLENALAQSCNVYFFEQSLKVGINRIYEIANLLGLSQKTNIELPFEMTGLIPTKEWKKRRYKLNWYPGDTINTSIGQGYVETTPIQLLQMTARIAAKKNLSSSIITSKLDEAMVDNLNVNHQHLVKLRAALLKVFYDPNGTGYNERIEDPEYQIAGKSGTSQVVGTKHNSKNALYQDNSLFVGFAPFHNPRFVISTVIENGGWGSKTATPISKNILLDIKALNLPVIN</sequence>
<evidence type="ECO:0000256" key="5">
    <source>
        <dbReference type="ARBA" id="ARBA00022645"/>
    </source>
</evidence>
<evidence type="ECO:0000256" key="7">
    <source>
        <dbReference type="ARBA" id="ARBA00022692"/>
    </source>
</evidence>
<evidence type="ECO:0000256" key="2">
    <source>
        <dbReference type="ARBA" id="ARBA00004236"/>
    </source>
</evidence>
<evidence type="ECO:0000259" key="15">
    <source>
        <dbReference type="Pfam" id="PF00905"/>
    </source>
</evidence>
<dbReference type="InterPro" id="IPR036138">
    <property type="entry name" value="PBP_dimer_sf"/>
</dbReference>
<dbReference type="EMBL" id="CP110820">
    <property type="protein sequence ID" value="WPX96710.1"/>
    <property type="molecule type" value="Genomic_DNA"/>
</dbReference>
<keyword evidence="4" id="KW-0997">Cell inner membrane</keyword>
<dbReference type="InterPro" id="IPR017790">
    <property type="entry name" value="Penicillin-binding_protein_2"/>
</dbReference>
<evidence type="ECO:0000256" key="3">
    <source>
        <dbReference type="ARBA" id="ARBA00022475"/>
    </source>
</evidence>
<evidence type="ECO:0000256" key="6">
    <source>
        <dbReference type="ARBA" id="ARBA00022670"/>
    </source>
</evidence>
<keyword evidence="12 14" id="KW-0472">Membrane</keyword>
<keyword evidence="7 14" id="KW-0812">Transmembrane</keyword>
<gene>
    <name evidence="17" type="ORF">Bandiella_00832</name>
</gene>
<dbReference type="Proteomes" id="UP001327219">
    <property type="component" value="Chromosome"/>
</dbReference>
<evidence type="ECO:0000256" key="8">
    <source>
        <dbReference type="ARBA" id="ARBA00022801"/>
    </source>
</evidence>
<evidence type="ECO:0000313" key="17">
    <source>
        <dbReference type="EMBL" id="WPX96710.1"/>
    </source>
</evidence>
<keyword evidence="13" id="KW-0961">Cell wall biogenesis/degradation</keyword>
<evidence type="ECO:0000256" key="10">
    <source>
        <dbReference type="ARBA" id="ARBA00022984"/>
    </source>
</evidence>
<dbReference type="Pfam" id="PF00905">
    <property type="entry name" value="Transpeptidase"/>
    <property type="match status" value="1"/>
</dbReference>
<keyword evidence="3" id="KW-1003">Cell membrane</keyword>
<evidence type="ECO:0000256" key="11">
    <source>
        <dbReference type="ARBA" id="ARBA00022989"/>
    </source>
</evidence>
<keyword evidence="9" id="KW-0133">Cell shape</keyword>
<evidence type="ECO:0000259" key="16">
    <source>
        <dbReference type="Pfam" id="PF03717"/>
    </source>
</evidence>
<dbReference type="SUPFAM" id="SSF56601">
    <property type="entry name" value="beta-lactamase/transpeptidase-like"/>
    <property type="match status" value="1"/>
</dbReference>
<keyword evidence="11 14" id="KW-1133">Transmembrane helix</keyword>
<dbReference type="InterPro" id="IPR012338">
    <property type="entry name" value="Beta-lactam/transpept-like"/>
</dbReference>
<reference evidence="17 18" key="1">
    <citation type="submission" date="2022-11" db="EMBL/GenBank/DDBJ databases">
        <title>Host association and intracellularity evolved multiple times independently in the Rickettsiales.</title>
        <authorList>
            <person name="Castelli M."/>
            <person name="Nardi T."/>
            <person name="Gammuto L."/>
            <person name="Bellinzona G."/>
            <person name="Sabaneyeva E."/>
            <person name="Potekhin A."/>
            <person name="Serra V."/>
            <person name="Petroni G."/>
            <person name="Sassera D."/>
        </authorList>
    </citation>
    <scope>NUCLEOTIDE SEQUENCE [LARGE SCALE GENOMIC DNA]</scope>
    <source>
        <strain evidence="17 18">NDG2</strain>
    </source>
</reference>
<dbReference type="Pfam" id="PF03717">
    <property type="entry name" value="PBP_dimer"/>
    <property type="match status" value="1"/>
</dbReference>
<dbReference type="RefSeq" id="WP_323732444.1">
    <property type="nucleotide sequence ID" value="NZ_CP110820.1"/>
</dbReference>
<dbReference type="SUPFAM" id="SSF56519">
    <property type="entry name" value="Penicillin binding protein dimerisation domain"/>
    <property type="match status" value="1"/>
</dbReference>
<dbReference type="PANTHER" id="PTHR30627:SF2">
    <property type="entry name" value="PEPTIDOGLYCAN D,D-TRANSPEPTIDASE MRDA"/>
    <property type="match status" value="1"/>
</dbReference>
<keyword evidence="10" id="KW-0573">Peptidoglycan synthesis</keyword>
<evidence type="ECO:0000256" key="13">
    <source>
        <dbReference type="ARBA" id="ARBA00023316"/>
    </source>
</evidence>
<evidence type="ECO:0000256" key="1">
    <source>
        <dbReference type="ARBA" id="ARBA00004167"/>
    </source>
</evidence>
<evidence type="ECO:0000256" key="12">
    <source>
        <dbReference type="ARBA" id="ARBA00023136"/>
    </source>
</evidence>
<organism evidence="17 18">
    <name type="scientific">Candidatus Bandiella euplotis</name>
    <dbReference type="NCBI Taxonomy" id="1664265"/>
    <lineage>
        <taxon>Bacteria</taxon>
        <taxon>Pseudomonadati</taxon>
        <taxon>Pseudomonadota</taxon>
        <taxon>Alphaproteobacteria</taxon>
        <taxon>Rickettsiales</taxon>
        <taxon>Candidatus Midichloriaceae</taxon>
        <taxon>Candidatus Bandiella</taxon>
    </lineage>
</organism>
<dbReference type="InterPro" id="IPR001460">
    <property type="entry name" value="PCN-bd_Tpept"/>
</dbReference>